<feature type="domain" description="Alpha/beta hydrolase fold-3" evidence="3">
    <location>
        <begin position="338"/>
        <end position="388"/>
    </location>
</feature>
<feature type="compositionally biased region" description="Low complexity" evidence="2">
    <location>
        <begin position="832"/>
        <end position="842"/>
    </location>
</feature>
<feature type="compositionally biased region" description="Low complexity" evidence="2">
    <location>
        <begin position="672"/>
        <end position="687"/>
    </location>
</feature>
<dbReference type="Pfam" id="PF07859">
    <property type="entry name" value="Abhydrolase_3"/>
    <property type="match status" value="2"/>
</dbReference>
<dbReference type="SUPFAM" id="SSF53474">
    <property type="entry name" value="alpha/beta-Hydrolases"/>
    <property type="match status" value="1"/>
</dbReference>
<gene>
    <name evidence="4" type="ORF">WHR41_06107</name>
</gene>
<organism evidence="4 5">
    <name type="scientific">Cladosporium halotolerans</name>
    <dbReference type="NCBI Taxonomy" id="1052096"/>
    <lineage>
        <taxon>Eukaryota</taxon>
        <taxon>Fungi</taxon>
        <taxon>Dikarya</taxon>
        <taxon>Ascomycota</taxon>
        <taxon>Pezizomycotina</taxon>
        <taxon>Dothideomycetes</taxon>
        <taxon>Dothideomycetidae</taxon>
        <taxon>Cladosporiales</taxon>
        <taxon>Cladosporiaceae</taxon>
        <taxon>Cladosporium</taxon>
    </lineage>
</organism>
<dbReference type="GO" id="GO:0016787">
    <property type="term" value="F:hydrolase activity"/>
    <property type="evidence" value="ECO:0007669"/>
    <property type="project" value="UniProtKB-KW"/>
</dbReference>
<name>A0AB34KMS0_9PEZI</name>
<feature type="region of interest" description="Disordered" evidence="2">
    <location>
        <begin position="995"/>
        <end position="1030"/>
    </location>
</feature>
<dbReference type="AlphaFoldDB" id="A0AB34KMS0"/>
<feature type="region of interest" description="Disordered" evidence="2">
    <location>
        <begin position="643"/>
        <end position="887"/>
    </location>
</feature>
<evidence type="ECO:0000256" key="2">
    <source>
        <dbReference type="SAM" id="MobiDB-lite"/>
    </source>
</evidence>
<feature type="compositionally biased region" description="Polar residues" evidence="2">
    <location>
        <begin position="859"/>
        <end position="880"/>
    </location>
</feature>
<evidence type="ECO:0000256" key="1">
    <source>
        <dbReference type="ARBA" id="ARBA00022801"/>
    </source>
</evidence>
<feature type="region of interest" description="Disordered" evidence="2">
    <location>
        <begin position="1045"/>
        <end position="1064"/>
    </location>
</feature>
<feature type="region of interest" description="Disordered" evidence="2">
    <location>
        <begin position="1084"/>
        <end position="1249"/>
    </location>
</feature>
<feature type="region of interest" description="Disordered" evidence="2">
    <location>
        <begin position="607"/>
        <end position="628"/>
    </location>
</feature>
<feature type="region of interest" description="Disordered" evidence="2">
    <location>
        <begin position="918"/>
        <end position="951"/>
    </location>
</feature>
<comment type="caution">
    <text evidence="4">The sequence shown here is derived from an EMBL/GenBank/DDBJ whole genome shotgun (WGS) entry which is preliminary data.</text>
</comment>
<dbReference type="RefSeq" id="XP_069228157.1">
    <property type="nucleotide sequence ID" value="XM_069374712.1"/>
</dbReference>
<evidence type="ECO:0000313" key="5">
    <source>
        <dbReference type="Proteomes" id="UP000803884"/>
    </source>
</evidence>
<accession>A0AB34KMS0</accession>
<feature type="compositionally biased region" description="Polar residues" evidence="2">
    <location>
        <begin position="920"/>
        <end position="929"/>
    </location>
</feature>
<dbReference type="GeneID" id="96007550"/>
<dbReference type="InterPro" id="IPR013094">
    <property type="entry name" value="AB_hydrolase_3"/>
</dbReference>
<evidence type="ECO:0000313" key="4">
    <source>
        <dbReference type="EMBL" id="KAL1585051.1"/>
    </source>
</evidence>
<dbReference type="PANTHER" id="PTHR48081">
    <property type="entry name" value="AB HYDROLASE SUPERFAMILY PROTEIN C4A8.06C"/>
    <property type="match status" value="1"/>
</dbReference>
<feature type="compositionally biased region" description="Polar residues" evidence="2">
    <location>
        <begin position="703"/>
        <end position="714"/>
    </location>
</feature>
<feature type="domain" description="Alpha/beta hydrolase fold-3" evidence="3">
    <location>
        <begin position="147"/>
        <end position="261"/>
    </location>
</feature>
<dbReference type="PANTHER" id="PTHR48081:SF19">
    <property type="entry name" value="AB HYDROLASE SUPERFAMILY PROTEIN C4A8.06C"/>
    <property type="match status" value="1"/>
</dbReference>
<dbReference type="EMBL" id="JAAQHG020000022">
    <property type="protein sequence ID" value="KAL1585051.1"/>
    <property type="molecule type" value="Genomic_DNA"/>
</dbReference>
<feature type="compositionally biased region" description="Low complexity" evidence="2">
    <location>
        <begin position="475"/>
        <end position="489"/>
    </location>
</feature>
<keyword evidence="5" id="KW-1185">Reference proteome</keyword>
<evidence type="ECO:0000259" key="3">
    <source>
        <dbReference type="Pfam" id="PF07859"/>
    </source>
</evidence>
<dbReference type="InterPro" id="IPR050300">
    <property type="entry name" value="GDXG_lipolytic_enzyme"/>
</dbReference>
<feature type="compositionally biased region" description="Polar residues" evidence="2">
    <location>
        <begin position="803"/>
        <end position="814"/>
    </location>
</feature>
<feature type="compositionally biased region" description="Basic and acidic residues" evidence="2">
    <location>
        <begin position="647"/>
        <end position="669"/>
    </location>
</feature>
<reference evidence="4 5" key="1">
    <citation type="journal article" date="2020" name="Microbiol. Resour. Announc.">
        <title>Draft Genome Sequence of a Cladosporium Species Isolated from the Mesophotic Ascidian Didemnum maculosum.</title>
        <authorList>
            <person name="Gioti A."/>
            <person name="Siaperas R."/>
            <person name="Nikolaivits E."/>
            <person name="Le Goff G."/>
            <person name="Ouazzani J."/>
            <person name="Kotoulas G."/>
            <person name="Topakas E."/>
        </authorList>
    </citation>
    <scope>NUCLEOTIDE SEQUENCE [LARGE SCALE GENOMIC DNA]</scope>
    <source>
        <strain evidence="4 5">TM138-S3</strain>
    </source>
</reference>
<sequence length="1249" mass="135330">MPLNTFGVVSAVTPSVIETYFSHFLNRAPLRQKPTAHISYHEGLRLIRQFLDYSAKHTVEDLQAFTAQWVPAPTWVRIQDVEISAQYLERSARLLQEQLGPRGIELAGGKTWWQWRRPDVPLKAEWVEMKKDHNELKRAGIKWDKAMLYVHGGAYFFGSVDEHRYQIQRHARKLKARVFAPRYRLAPQFPFPCGLQDCIAAYLQLLEEFEPSQILFAGDSAGGGMVLSMLVTLRDQGVPLPAGTILLSPWVDLTHSFPSVAGDGAGDYIPPHGFHHRPSMVWPPPNTDELRDLAAIPMKKKKSKDDLSSMNHERKVPHADRDLSLYVNGERVIIKDQIQMYATNHMLAHPLVSPVQQPSLGGLPPMLIQVGGAELLRDEQIYLAHKAADPMAYPPNESIMKEYGLRREDIGKYPPTDVQLQVWDDLCHVPHTLSFTRPAKYMYRAVAQFGAWALAHAQHRPIQIMDDDQISIISSGNNTENEANASTTNLSKTRSRGGDQPTGAVRPLAPKGQKPNGEVGKAGAPLPPFREHMIRQRVDRHGVIYPLVPTSDIPCLHLDPESVGAIKPGPAGKWLAHKRAMDSKFASEKKKVQKKRVKEMQQGYAFVGEGEHPPPTALAGRRTADLPPEKRLKKSWGLAMWSGWGSSHDESQLQREETLERESSIRPESRQPSAAANPPAHAPETAAFKPFGSNGDAMARSRGMSNSSLVSDLSKQNDRSVSPFVAGGEDGRATPSVRGGSNLRPPEDTISRSVSHTSSKISAAAPQQGPESITKTVAPAEVTNGQHHITSDPNALAALPRVQSPSSDRVQSPTEVGPVGSSIADESHKTSSEAPASTASTTDGPVSYPFKIRNPIPGYTSSVASSTNDDGTEAQTSSTLFPAAGANGSRSALARPISSINAFSDKEIVMPTFEKEVAFDSSNPSTPTDGKNMPFRMRNTPADSRAGPPRLDTNSLTTIPTNVSQASSIPASPSASYRGKAPDAHYRNPAFDPRGVAARVFGGSPHSEASNPTDNMYPAGPPKPVGFAYNPRDLRNAMLNRAAAENAAASNSRNNSPAPASAATYSGQISHPFGGAVELPAAAVPHKPSYETLSRDSTTSRTSEGSKSTNATGTFTDFKLPDPKPVELSATPSTRKPLSPSTSQSHKSPELAVRENITMPVVEPPRASRPPPPPPKDEPKSPVRSPPVPAKEIFENNGKQRKASLEPASPSSVRGNAPTIGDLPGLREGNGSGLDLGLKDAENKPPAWL</sequence>
<proteinExistence type="predicted"/>
<keyword evidence="1" id="KW-0378">Hydrolase</keyword>
<feature type="compositionally biased region" description="Polar residues" evidence="2">
    <location>
        <begin position="1105"/>
        <end position="1115"/>
    </location>
</feature>
<feature type="compositionally biased region" description="Polar residues" evidence="2">
    <location>
        <begin position="783"/>
        <end position="793"/>
    </location>
</feature>
<dbReference type="InterPro" id="IPR029058">
    <property type="entry name" value="AB_hydrolase_fold"/>
</dbReference>
<feature type="compositionally biased region" description="Polar residues" evidence="2">
    <location>
        <begin position="751"/>
        <end position="761"/>
    </location>
</feature>
<dbReference type="Proteomes" id="UP000803884">
    <property type="component" value="Unassembled WGS sequence"/>
</dbReference>
<dbReference type="Gene3D" id="3.40.50.1820">
    <property type="entry name" value="alpha/beta hydrolase"/>
    <property type="match status" value="1"/>
</dbReference>
<protein>
    <recommendedName>
        <fullName evidence="3">Alpha/beta hydrolase fold-3 domain-containing protein</fullName>
    </recommendedName>
</protein>
<feature type="compositionally biased region" description="Low complexity" evidence="2">
    <location>
        <begin position="1045"/>
        <end position="1063"/>
    </location>
</feature>
<feature type="compositionally biased region" description="Polar residues" evidence="2">
    <location>
        <begin position="1130"/>
        <end position="1146"/>
    </location>
</feature>
<feature type="region of interest" description="Disordered" evidence="2">
    <location>
        <begin position="475"/>
        <end position="527"/>
    </location>
</feature>